<reference evidence="3" key="1">
    <citation type="journal article" date="2019" name="Int. J. Syst. Evol. Microbiol.">
        <title>The Global Catalogue of Microorganisms (GCM) 10K type strain sequencing project: providing services to taxonomists for standard genome sequencing and annotation.</title>
        <authorList>
            <consortium name="The Broad Institute Genomics Platform"/>
            <consortium name="The Broad Institute Genome Sequencing Center for Infectious Disease"/>
            <person name="Wu L."/>
            <person name="Ma J."/>
        </authorList>
    </citation>
    <scope>NUCLEOTIDE SEQUENCE [LARGE SCALE GENOMIC DNA]</scope>
    <source>
        <strain evidence="3">CCM 8911</strain>
    </source>
</reference>
<name>A0ABW4BD44_9LACO</name>
<dbReference type="Gene3D" id="3.90.25.10">
    <property type="entry name" value="UDP-galactose 4-epimerase, domain 1"/>
    <property type="match status" value="1"/>
</dbReference>
<dbReference type="PANTHER" id="PTHR43162:SF1">
    <property type="entry name" value="PRESTALK A DIFFERENTIATION PROTEIN A"/>
    <property type="match status" value="1"/>
</dbReference>
<evidence type="ECO:0000313" key="2">
    <source>
        <dbReference type="EMBL" id="MFD1394125.1"/>
    </source>
</evidence>
<organism evidence="2 3">
    <name type="scientific">Lacticaseibacillus jixianensis</name>
    <dbReference type="NCBI Taxonomy" id="2486012"/>
    <lineage>
        <taxon>Bacteria</taxon>
        <taxon>Bacillati</taxon>
        <taxon>Bacillota</taxon>
        <taxon>Bacilli</taxon>
        <taxon>Lactobacillales</taxon>
        <taxon>Lactobacillaceae</taxon>
        <taxon>Lacticaseibacillus</taxon>
    </lineage>
</organism>
<comment type="caution">
    <text evidence="2">The sequence shown here is derived from an EMBL/GenBank/DDBJ whole genome shotgun (WGS) entry which is preliminary data.</text>
</comment>
<dbReference type="Pfam" id="PF05368">
    <property type="entry name" value="NmrA"/>
    <property type="match status" value="1"/>
</dbReference>
<gene>
    <name evidence="2" type="ORF">ACFQ3L_11155</name>
</gene>
<dbReference type="EMBL" id="JBHTMO010000040">
    <property type="protein sequence ID" value="MFD1394125.1"/>
    <property type="molecule type" value="Genomic_DNA"/>
</dbReference>
<proteinExistence type="predicted"/>
<feature type="domain" description="NmrA-like" evidence="1">
    <location>
        <begin position="1"/>
        <end position="230"/>
    </location>
</feature>
<keyword evidence="3" id="KW-1185">Reference proteome</keyword>
<protein>
    <submittedName>
        <fullName evidence="2">NmrA family NAD(P)-binding protein</fullName>
    </submittedName>
</protein>
<dbReference type="SUPFAM" id="SSF51735">
    <property type="entry name" value="NAD(P)-binding Rossmann-fold domains"/>
    <property type="match status" value="1"/>
</dbReference>
<evidence type="ECO:0000313" key="3">
    <source>
        <dbReference type="Proteomes" id="UP001597249"/>
    </source>
</evidence>
<dbReference type="InterPro" id="IPR008030">
    <property type="entry name" value="NmrA-like"/>
</dbReference>
<dbReference type="RefSeq" id="WP_125585209.1">
    <property type="nucleotide sequence ID" value="NZ_JBHTMO010000040.1"/>
</dbReference>
<sequence length="292" mass="32288">MTNSILIIGGTGNIGFPLVQLLAQDETVELVAGAYDLAKDRQKYGALPITLRPFNFLDPATFDAALAGIDRVFFIRPPQLAKPKEDMLPFLTRVKAHQIKQTVFVSLIGVEKNPVTPHHKIEQMIEGLALPHTFIRPSFFMQNLTTTHRADICQRSDLFIPAGHAKTSFIDTADIAAVAAKVLTTPVQTAQKLNITGPEAVTYDEVARTMTTLLGRPITYSKPSLWKFRRTMLARGMKKEFVNVMVMLYLITQMGNAKQVTADLPDYLGRPAHSVADFIAANRDLLAARSQA</sequence>
<dbReference type="PANTHER" id="PTHR43162">
    <property type="match status" value="1"/>
</dbReference>
<evidence type="ECO:0000259" key="1">
    <source>
        <dbReference type="Pfam" id="PF05368"/>
    </source>
</evidence>
<dbReference type="Proteomes" id="UP001597249">
    <property type="component" value="Unassembled WGS sequence"/>
</dbReference>
<accession>A0ABW4BD44</accession>
<dbReference type="Gene3D" id="3.40.50.720">
    <property type="entry name" value="NAD(P)-binding Rossmann-like Domain"/>
    <property type="match status" value="1"/>
</dbReference>
<dbReference type="InterPro" id="IPR036291">
    <property type="entry name" value="NAD(P)-bd_dom_sf"/>
</dbReference>
<dbReference type="InterPro" id="IPR051604">
    <property type="entry name" value="Ergot_Alk_Oxidoreductase"/>
</dbReference>